<keyword evidence="3" id="KW-1185">Reference proteome</keyword>
<evidence type="ECO:0000313" key="2">
    <source>
        <dbReference type="EMBL" id="MBE1493928.1"/>
    </source>
</evidence>
<name>A0ABR9HSM8_9PSEU</name>
<dbReference type="PROSITE" id="PS51318">
    <property type="entry name" value="TAT"/>
    <property type="match status" value="1"/>
</dbReference>
<proteinExistence type="predicted"/>
<dbReference type="SUPFAM" id="SSF55469">
    <property type="entry name" value="FMN-dependent nitroreductase-like"/>
    <property type="match status" value="1"/>
</dbReference>
<dbReference type="Proteomes" id="UP000631670">
    <property type="component" value="Unassembled WGS sequence"/>
</dbReference>
<dbReference type="RefSeq" id="WP_086861112.1">
    <property type="nucleotide sequence ID" value="NZ_JADBEG010000001.1"/>
</dbReference>
<dbReference type="EMBL" id="JADBEG010000001">
    <property type="protein sequence ID" value="MBE1493928.1"/>
    <property type="molecule type" value="Genomic_DNA"/>
</dbReference>
<dbReference type="InterPro" id="IPR006311">
    <property type="entry name" value="TAT_signal"/>
</dbReference>
<feature type="transmembrane region" description="Helical" evidence="1">
    <location>
        <begin position="21"/>
        <end position="42"/>
    </location>
</feature>
<keyword evidence="1" id="KW-0812">Transmembrane</keyword>
<accession>A0ABR9HSM8</accession>
<keyword evidence="1" id="KW-1133">Transmembrane helix</keyword>
<dbReference type="Gene3D" id="3.40.109.10">
    <property type="entry name" value="NADH Oxidase"/>
    <property type="match status" value="1"/>
</dbReference>
<evidence type="ECO:0000256" key="1">
    <source>
        <dbReference type="SAM" id="Phobius"/>
    </source>
</evidence>
<reference evidence="2 3" key="1">
    <citation type="submission" date="2020-10" db="EMBL/GenBank/DDBJ databases">
        <title>Sequencing the genomes of 1000 actinobacteria strains.</title>
        <authorList>
            <person name="Klenk H.-P."/>
        </authorList>
    </citation>
    <scope>NUCLEOTIDE SEQUENCE [LARGE SCALE GENOMIC DNA]</scope>
    <source>
        <strain evidence="2 3">DSM 44653</strain>
    </source>
</reference>
<dbReference type="InterPro" id="IPR000415">
    <property type="entry name" value="Nitroreductase-like"/>
</dbReference>
<gene>
    <name evidence="2" type="ORF">H4696_001028</name>
</gene>
<comment type="caution">
    <text evidence="2">The sequence shown here is derived from an EMBL/GenBank/DDBJ whole genome shotgun (WGS) entry which is preliminary data.</text>
</comment>
<protein>
    <submittedName>
        <fullName evidence="2">Nitroreductase</fullName>
    </submittedName>
</protein>
<organism evidence="2 3">
    <name type="scientific">Amycolatopsis lexingtonensis</name>
    <dbReference type="NCBI Taxonomy" id="218822"/>
    <lineage>
        <taxon>Bacteria</taxon>
        <taxon>Bacillati</taxon>
        <taxon>Actinomycetota</taxon>
        <taxon>Actinomycetes</taxon>
        <taxon>Pseudonocardiales</taxon>
        <taxon>Pseudonocardiaceae</taxon>
        <taxon>Amycolatopsis</taxon>
    </lineage>
</organism>
<dbReference type="NCBIfam" id="NF047509">
    <property type="entry name" value="Rv3131_FMN_oxido"/>
    <property type="match status" value="1"/>
</dbReference>
<evidence type="ECO:0000313" key="3">
    <source>
        <dbReference type="Proteomes" id="UP000631670"/>
    </source>
</evidence>
<keyword evidence="1" id="KW-0472">Membrane</keyword>
<sequence>MNREHDDSPGRTLDRRRVLGLLGLGAGTLAVAGAGGLTWRAVDSGVYATARGSAYAAWNEWNPPEASVLNLVRAAVLAANAHNTQPWLFRVEPDRIDLYADMTRGIGTMDPLHRELDVSLGCALENLVLAGPPNELAPAVTLLPDPARPELIARIGLIHAARSQSSLFAAIGKRHTDRGAYDTGRPLSPETREAITGLLDPDTTPDTVRLAWLTGADGHTFGDLTVRATEAINADAHQAADDFAWYRTSRQKIQSTKDGVTIDASGRPPLIRAAAKLLGTSRQQNADGWLRATRDSQVATAAAFGILVARDARDRVQRLQVGRSWQRMHLWATGEGLAVQPLNQVLERMDRESTAGLPPRFTDATAALLPSGWHPVMAFRIGYPTGDALPSPRRPAEDVRLR</sequence>